<dbReference type="OMA" id="KCTDEQM"/>
<dbReference type="Pfam" id="PF00076">
    <property type="entry name" value="RRM_1"/>
    <property type="match status" value="1"/>
</dbReference>
<dbReference type="InterPro" id="IPR047189">
    <property type="entry name" value="RRM2_Nop12p-like"/>
</dbReference>
<feature type="region of interest" description="Disordered" evidence="10">
    <location>
        <begin position="389"/>
        <end position="430"/>
    </location>
</feature>
<name>G8JNS0_ERECY</name>
<keyword evidence="8" id="KW-0539">Nucleus</keyword>
<dbReference type="Proteomes" id="UP000006790">
    <property type="component" value="Chromosome 2"/>
</dbReference>
<dbReference type="OrthoDB" id="442677at2759"/>
<evidence type="ECO:0000256" key="2">
    <source>
        <dbReference type="ARBA" id="ARBA00004604"/>
    </source>
</evidence>
<evidence type="ECO:0000256" key="1">
    <source>
        <dbReference type="ARBA" id="ARBA00002475"/>
    </source>
</evidence>
<evidence type="ECO:0000256" key="9">
    <source>
        <dbReference type="PROSITE-ProRule" id="PRU00176"/>
    </source>
</evidence>
<dbReference type="CDD" id="cd12670">
    <property type="entry name" value="RRM2_Nop12p_like"/>
    <property type="match status" value="1"/>
</dbReference>
<protein>
    <recommendedName>
        <fullName evidence="4">Nucleolar protein 12</fullName>
    </recommendedName>
</protein>
<comment type="subcellular location">
    <subcellularLocation>
        <location evidence="2">Nucleus</location>
        <location evidence="2">Nucleolus</location>
    </subcellularLocation>
</comment>
<evidence type="ECO:0000313" key="12">
    <source>
        <dbReference type="EMBL" id="AET38345.1"/>
    </source>
</evidence>
<dbReference type="STRING" id="931890.G8JNS0"/>
<keyword evidence="6" id="KW-0698">rRNA processing</keyword>
<evidence type="ECO:0000256" key="5">
    <source>
        <dbReference type="ARBA" id="ARBA00022517"/>
    </source>
</evidence>
<dbReference type="EMBL" id="CP002498">
    <property type="protein sequence ID" value="AET38345.1"/>
    <property type="molecule type" value="Genomic_DNA"/>
</dbReference>
<dbReference type="HOGENOM" id="CLU_006468_0_0_1"/>
<evidence type="ECO:0000256" key="10">
    <source>
        <dbReference type="SAM" id="MobiDB-lite"/>
    </source>
</evidence>
<organism evidence="12 13">
    <name type="scientific">Eremothecium cymbalariae (strain CBS 270.75 / DBVPG 7215 / KCTC 17166 / NRRL Y-17582)</name>
    <name type="common">Yeast</name>
    <dbReference type="NCBI Taxonomy" id="931890"/>
    <lineage>
        <taxon>Eukaryota</taxon>
        <taxon>Fungi</taxon>
        <taxon>Dikarya</taxon>
        <taxon>Ascomycota</taxon>
        <taxon>Saccharomycotina</taxon>
        <taxon>Saccharomycetes</taxon>
        <taxon>Saccharomycetales</taxon>
        <taxon>Saccharomycetaceae</taxon>
        <taxon>Eremothecium</taxon>
    </lineage>
</organism>
<keyword evidence="5" id="KW-0690">Ribosome biogenesis</keyword>
<dbReference type="KEGG" id="erc:Ecym_2633"/>
<gene>
    <name evidence="12" type="ordered locus">Ecym_2633</name>
</gene>
<dbReference type="PANTHER" id="PTHR23236">
    <property type="entry name" value="EUKARYOTIC TRANSLATION INITIATION FACTOR 4B/4H"/>
    <property type="match status" value="1"/>
</dbReference>
<dbReference type="GO" id="GO:0019843">
    <property type="term" value="F:rRNA binding"/>
    <property type="evidence" value="ECO:0007669"/>
    <property type="project" value="EnsemblFungi"/>
</dbReference>
<dbReference type="SMART" id="SM00360">
    <property type="entry name" value="RRM"/>
    <property type="match status" value="2"/>
</dbReference>
<sequence>MSALVNLFGSLKTDKLQKNVADLLQTSSGPVDTLQVKAKKRTVLEEDHNEEEEHNEDVLDGKVEAVARKRVKRMSGEEEQDNLEGEYFAKILGEEEKEEKEEKDAGAGVKMGEGANASRIDLKEFELEKADRTVFVGNVTHDAIVSKKVYKEFKKLLSLATDRNSLDEGDEDEYAGGSKQSTENPKVESIRFRSIAFEEPLPRKVAFVQQKLHKSRDSVNAYVVYKERSSIPVVCKALNGVVFHGHHLRFDSVAHPAPHDKKRSVFVGNLDFEEIEENLWKHFESCGDIEYVRIIRDPKSNVGKGFAYVQFMDAGSVNKALLLHEKKMTIGKCRKLRVSRCKNMKKVQPLPGKLNKLTDQQKTKIGRAKKILGNVDRATIGKKLTIEGQRASKDDTTPNLNRKKKRSKTGRVTKRSQAFKKSMRDTSKSK</sequence>
<dbReference type="GO" id="GO:0005730">
    <property type="term" value="C:nucleolus"/>
    <property type="evidence" value="ECO:0007669"/>
    <property type="project" value="UniProtKB-SubCell"/>
</dbReference>
<dbReference type="AlphaFoldDB" id="G8JNS0"/>
<evidence type="ECO:0000256" key="3">
    <source>
        <dbReference type="ARBA" id="ARBA00007077"/>
    </source>
</evidence>
<dbReference type="InterPro" id="IPR012677">
    <property type="entry name" value="Nucleotide-bd_a/b_plait_sf"/>
</dbReference>
<feature type="domain" description="RRM" evidence="11">
    <location>
        <begin position="263"/>
        <end position="343"/>
    </location>
</feature>
<dbReference type="PANTHER" id="PTHR23236:SF25">
    <property type="entry name" value="RNA-BINDING PROTEIN 34"/>
    <property type="match status" value="1"/>
</dbReference>
<comment type="similarity">
    <text evidence="3">Belongs to the RRM RBM34 family.</text>
</comment>
<dbReference type="FunCoup" id="G8JNS0">
    <property type="interactions" value="842"/>
</dbReference>
<proteinExistence type="inferred from homology"/>
<dbReference type="PROSITE" id="PS50102">
    <property type="entry name" value="RRM"/>
    <property type="match status" value="1"/>
</dbReference>
<evidence type="ECO:0000259" key="11">
    <source>
        <dbReference type="PROSITE" id="PS50102"/>
    </source>
</evidence>
<dbReference type="SUPFAM" id="SSF54928">
    <property type="entry name" value="RNA-binding domain, RBD"/>
    <property type="match status" value="1"/>
</dbReference>
<accession>G8JNS0</accession>
<dbReference type="eggNOG" id="KOG0118">
    <property type="taxonomic scope" value="Eukaryota"/>
</dbReference>
<dbReference type="Gene3D" id="3.30.70.330">
    <property type="match status" value="2"/>
</dbReference>
<dbReference type="InParanoid" id="G8JNS0"/>
<keyword evidence="13" id="KW-1185">Reference proteome</keyword>
<evidence type="ECO:0000256" key="6">
    <source>
        <dbReference type="ARBA" id="ARBA00022552"/>
    </source>
</evidence>
<evidence type="ECO:0000313" key="13">
    <source>
        <dbReference type="Proteomes" id="UP000006790"/>
    </source>
</evidence>
<evidence type="ECO:0000256" key="8">
    <source>
        <dbReference type="ARBA" id="ARBA00023242"/>
    </source>
</evidence>
<feature type="compositionally biased region" description="Basic residues" evidence="10">
    <location>
        <begin position="401"/>
        <end position="418"/>
    </location>
</feature>
<evidence type="ECO:0000256" key="7">
    <source>
        <dbReference type="ARBA" id="ARBA00022884"/>
    </source>
</evidence>
<dbReference type="InterPro" id="IPR000504">
    <property type="entry name" value="RRM_dom"/>
</dbReference>
<dbReference type="RefSeq" id="XP_003645162.1">
    <property type="nucleotide sequence ID" value="XM_003645114.1"/>
</dbReference>
<keyword evidence="7 9" id="KW-0694">RNA-binding</keyword>
<dbReference type="GO" id="GO:0000463">
    <property type="term" value="P:maturation of LSU-rRNA from tricistronic rRNA transcript (SSU-rRNA, 5.8S rRNA, LSU-rRNA)"/>
    <property type="evidence" value="ECO:0007669"/>
    <property type="project" value="EnsemblFungi"/>
</dbReference>
<evidence type="ECO:0000256" key="4">
    <source>
        <dbReference type="ARBA" id="ARBA00015520"/>
    </source>
</evidence>
<dbReference type="GO" id="GO:0030684">
    <property type="term" value="C:preribosome"/>
    <property type="evidence" value="ECO:0007669"/>
    <property type="project" value="EnsemblFungi"/>
</dbReference>
<dbReference type="InterPro" id="IPR035979">
    <property type="entry name" value="RBD_domain_sf"/>
</dbReference>
<dbReference type="GeneID" id="11468369"/>
<comment type="function">
    <text evidence="1">Involved in pre-25S rRNA processing.</text>
</comment>
<reference evidence="13" key="1">
    <citation type="journal article" date="2012" name="G3 (Bethesda)">
        <title>Pichia sorbitophila, an interspecies yeast hybrid reveals early steps of genome resolution following polyploidization.</title>
        <authorList>
            <person name="Leh Louis V."/>
            <person name="Despons L."/>
            <person name="Friedrich A."/>
            <person name="Martin T."/>
            <person name="Durrens P."/>
            <person name="Casaregola S."/>
            <person name="Neuveglise C."/>
            <person name="Fairhead C."/>
            <person name="Marck C."/>
            <person name="Cruz J.A."/>
            <person name="Straub M.L."/>
            <person name="Kugler V."/>
            <person name="Sacerdot C."/>
            <person name="Uzunov Z."/>
            <person name="Thierry A."/>
            <person name="Weiss S."/>
            <person name="Bleykasten C."/>
            <person name="De Montigny J."/>
            <person name="Jacques N."/>
            <person name="Jung P."/>
            <person name="Lemaire M."/>
            <person name="Mallet S."/>
            <person name="Morel G."/>
            <person name="Richard G.F."/>
            <person name="Sarkar A."/>
            <person name="Savel G."/>
            <person name="Schacherer J."/>
            <person name="Seret M.L."/>
            <person name="Talla E."/>
            <person name="Samson G."/>
            <person name="Jubin C."/>
            <person name="Poulain J."/>
            <person name="Vacherie B."/>
            <person name="Barbe V."/>
            <person name="Pelletier E."/>
            <person name="Sherman D.J."/>
            <person name="Westhof E."/>
            <person name="Weissenbach J."/>
            <person name="Baret P.V."/>
            <person name="Wincker P."/>
            <person name="Gaillardin C."/>
            <person name="Dujon B."/>
            <person name="Souciet J.L."/>
        </authorList>
    </citation>
    <scope>NUCLEOTIDE SEQUENCE [LARGE SCALE GENOMIC DNA]</scope>
    <source>
        <strain evidence="13">CBS 270.75 / DBVPG 7215 / KCTC 17166 / NRRL Y-17582</strain>
    </source>
</reference>